<keyword evidence="5" id="KW-0238">DNA-binding</keyword>
<organism evidence="10 11">
    <name type="scientific">Tortispora caseinolytica NRRL Y-17796</name>
    <dbReference type="NCBI Taxonomy" id="767744"/>
    <lineage>
        <taxon>Eukaryota</taxon>
        <taxon>Fungi</taxon>
        <taxon>Dikarya</taxon>
        <taxon>Ascomycota</taxon>
        <taxon>Saccharomycotina</taxon>
        <taxon>Trigonopsidomycetes</taxon>
        <taxon>Trigonopsidales</taxon>
        <taxon>Trigonopsidaceae</taxon>
        <taxon>Tortispora</taxon>
    </lineage>
</organism>
<reference evidence="11" key="1">
    <citation type="submission" date="2016-02" db="EMBL/GenBank/DDBJ databases">
        <title>Comparative genomics of biotechnologically important yeasts.</title>
        <authorList>
            <consortium name="DOE Joint Genome Institute"/>
            <person name="Riley R."/>
            <person name="Haridas S."/>
            <person name="Wolfe K.H."/>
            <person name="Lopes M.R."/>
            <person name="Hittinger C.T."/>
            <person name="Goker M."/>
            <person name="Salamov A."/>
            <person name="Wisecaver J."/>
            <person name="Long T.M."/>
            <person name="Aerts A.L."/>
            <person name="Barry K."/>
            <person name="Choi C."/>
            <person name="Clum A."/>
            <person name="Coughlan A.Y."/>
            <person name="Deshpande S."/>
            <person name="Douglass A.P."/>
            <person name="Hanson S.J."/>
            <person name="Klenk H.-P."/>
            <person name="Labutti K."/>
            <person name="Lapidus A."/>
            <person name="Lindquist E."/>
            <person name="Lipzen A."/>
            <person name="Meier-Kolthoff J.P."/>
            <person name="Ohm R.A."/>
            <person name="Otillar R.P."/>
            <person name="Pangilinan J."/>
            <person name="Peng Y."/>
            <person name="Rokas A."/>
            <person name="Rosa C.A."/>
            <person name="Scheuner C."/>
            <person name="Sibirny A.A."/>
            <person name="Slot J.C."/>
            <person name="Stielow J.B."/>
            <person name="Sun H."/>
            <person name="Kurtzman C.P."/>
            <person name="Blackwell M."/>
            <person name="Jeffries T.W."/>
            <person name="Grigoriev I.V."/>
        </authorList>
    </citation>
    <scope>NUCLEOTIDE SEQUENCE [LARGE SCALE GENOMIC DNA]</scope>
    <source>
        <strain evidence="11">NRRL Y-17796</strain>
    </source>
</reference>
<proteinExistence type="predicted"/>
<dbReference type="SMART" id="SM00066">
    <property type="entry name" value="GAL4"/>
    <property type="match status" value="1"/>
</dbReference>
<accession>A0A1E4T9L8</accession>
<evidence type="ECO:0000313" key="11">
    <source>
        <dbReference type="Proteomes" id="UP000095023"/>
    </source>
</evidence>
<evidence type="ECO:0000256" key="5">
    <source>
        <dbReference type="ARBA" id="ARBA00023125"/>
    </source>
</evidence>
<evidence type="ECO:0000313" key="10">
    <source>
        <dbReference type="EMBL" id="ODV88475.1"/>
    </source>
</evidence>
<evidence type="ECO:0000256" key="4">
    <source>
        <dbReference type="ARBA" id="ARBA00023015"/>
    </source>
</evidence>
<keyword evidence="7" id="KW-0539">Nucleus</keyword>
<dbReference type="GO" id="GO:0045944">
    <property type="term" value="P:positive regulation of transcription by RNA polymerase II"/>
    <property type="evidence" value="ECO:0007669"/>
    <property type="project" value="TreeGrafter"/>
</dbReference>
<dbReference type="CDD" id="cd14723">
    <property type="entry name" value="ZIP_Ppr1"/>
    <property type="match status" value="1"/>
</dbReference>
<evidence type="ECO:0000256" key="6">
    <source>
        <dbReference type="ARBA" id="ARBA00023163"/>
    </source>
</evidence>
<dbReference type="PANTHER" id="PTHR47782">
    <property type="entry name" value="ZN(II)2CYS6 TRANSCRIPTION FACTOR (EUROFUNG)-RELATED"/>
    <property type="match status" value="1"/>
</dbReference>
<evidence type="ECO:0000259" key="9">
    <source>
        <dbReference type="PROSITE" id="PS50048"/>
    </source>
</evidence>
<dbReference type="PROSITE" id="PS50048">
    <property type="entry name" value="ZN2_CY6_FUNGAL_2"/>
    <property type="match status" value="1"/>
</dbReference>
<dbReference type="SUPFAM" id="SSF57701">
    <property type="entry name" value="Zn2/Cys6 DNA-binding domain"/>
    <property type="match status" value="1"/>
</dbReference>
<comment type="subcellular location">
    <subcellularLocation>
        <location evidence="1">Nucleus</location>
    </subcellularLocation>
</comment>
<dbReference type="InterPro" id="IPR001138">
    <property type="entry name" value="Zn2Cys6_DnaBD"/>
</dbReference>
<dbReference type="InterPro" id="IPR036864">
    <property type="entry name" value="Zn2-C6_fun-type_DNA-bd_sf"/>
</dbReference>
<dbReference type="CDD" id="cd00067">
    <property type="entry name" value="GAL4"/>
    <property type="match status" value="1"/>
</dbReference>
<evidence type="ECO:0000256" key="2">
    <source>
        <dbReference type="ARBA" id="ARBA00022723"/>
    </source>
</evidence>
<evidence type="ECO:0000256" key="3">
    <source>
        <dbReference type="ARBA" id="ARBA00022833"/>
    </source>
</evidence>
<dbReference type="Proteomes" id="UP000095023">
    <property type="component" value="Unassembled WGS sequence"/>
</dbReference>
<feature type="non-terminal residue" evidence="10">
    <location>
        <position position="605"/>
    </location>
</feature>
<dbReference type="GO" id="GO:0005634">
    <property type="term" value="C:nucleus"/>
    <property type="evidence" value="ECO:0007669"/>
    <property type="project" value="UniProtKB-SubCell"/>
</dbReference>
<protein>
    <recommendedName>
        <fullName evidence="9">Zn(2)-C6 fungal-type domain-containing protein</fullName>
    </recommendedName>
</protein>
<dbReference type="SMART" id="SM00906">
    <property type="entry name" value="Fungal_trans"/>
    <property type="match status" value="1"/>
</dbReference>
<dbReference type="Gene3D" id="4.10.240.10">
    <property type="entry name" value="Zn(2)-C6 fungal-type DNA-binding domain"/>
    <property type="match status" value="1"/>
</dbReference>
<feature type="region of interest" description="Disordered" evidence="8">
    <location>
        <begin position="222"/>
        <end position="250"/>
    </location>
</feature>
<sequence>MKAKISQTSSPHFESPSPKATVYRSISACLRCRQKKIKCDQKFPSCSSCLRARAECVGVDPATGREMPRSYVYSLETKVSKLESALKEVGLDPEALYNGRAKLSLSQISTSSVSATGASGAPSSFLGATSGISFARLMFAAVQLRGSDLDMSSVSNFSSSSVPKQSVDETPIYPARLPAKDVAERLLETFFTQANAQLPIIHREEFINNCFKPIYGDLSPDVVLSSTPPPSTPPHIPTPSSTSSVEQSQPLEPNPTALYFLNLVFAIAIAVNHQHYPDRLPEAYHAAAMRHVDTLMNSSDRLEALQAILLLCLYSIMRPAFPGVWYTLGIALRICVDLGLHSESGIRINLFRLDMRRRLFWCTYVVDRQICVYLGRPPGIPDQSIKVPFPSLLDDALITPEGFIQPPVNIAPSYKQVSQAMFVIRRLQSEIQFILYDKGELPRRFSTLEDWKVDMWDRVQRWYASCPKSPSDMSCNFNLSFIDINYHQTRLLMYGICPASPMIPQENNLVINDAGKSIIYIYYRLLHDKSINYTWVAVHNLFMAGTSFLYSIYHSPVVRSQVSVQEIEDASNACMTVLNSLVNKCDAASECRDTFKLLTAAIIQL</sequence>
<dbReference type="EMBL" id="KV453844">
    <property type="protein sequence ID" value="ODV88475.1"/>
    <property type="molecule type" value="Genomic_DNA"/>
</dbReference>
<dbReference type="Pfam" id="PF00172">
    <property type="entry name" value="Zn_clus"/>
    <property type="match status" value="1"/>
</dbReference>
<keyword evidence="3" id="KW-0862">Zinc</keyword>
<keyword evidence="2" id="KW-0479">Metal-binding</keyword>
<dbReference type="OrthoDB" id="2399539at2759"/>
<dbReference type="GO" id="GO:0000981">
    <property type="term" value="F:DNA-binding transcription factor activity, RNA polymerase II-specific"/>
    <property type="evidence" value="ECO:0007669"/>
    <property type="project" value="InterPro"/>
</dbReference>
<dbReference type="GO" id="GO:0043565">
    <property type="term" value="F:sequence-specific DNA binding"/>
    <property type="evidence" value="ECO:0007669"/>
    <property type="project" value="TreeGrafter"/>
</dbReference>
<dbReference type="PROSITE" id="PS00463">
    <property type="entry name" value="ZN2_CY6_FUNGAL_1"/>
    <property type="match status" value="1"/>
</dbReference>
<feature type="compositionally biased region" description="Pro residues" evidence="8">
    <location>
        <begin position="227"/>
        <end position="237"/>
    </location>
</feature>
<keyword evidence="11" id="KW-1185">Reference proteome</keyword>
<dbReference type="AlphaFoldDB" id="A0A1E4T9L8"/>
<feature type="domain" description="Zn(2)-C6 fungal-type" evidence="9">
    <location>
        <begin position="28"/>
        <end position="57"/>
    </location>
</feature>
<gene>
    <name evidence="10" type="ORF">CANCADRAFT_14066</name>
</gene>
<evidence type="ECO:0000256" key="7">
    <source>
        <dbReference type="ARBA" id="ARBA00023242"/>
    </source>
</evidence>
<dbReference type="PANTHER" id="PTHR47782:SF1">
    <property type="entry name" value="PYRIMIDINE PATHWAY REGULATORY PROTEIN 1"/>
    <property type="match status" value="1"/>
</dbReference>
<evidence type="ECO:0000256" key="8">
    <source>
        <dbReference type="SAM" id="MobiDB-lite"/>
    </source>
</evidence>
<dbReference type="GO" id="GO:0008270">
    <property type="term" value="F:zinc ion binding"/>
    <property type="evidence" value="ECO:0007669"/>
    <property type="project" value="InterPro"/>
</dbReference>
<dbReference type="InterPro" id="IPR007219">
    <property type="entry name" value="XnlR_reg_dom"/>
</dbReference>
<keyword evidence="4" id="KW-0805">Transcription regulation</keyword>
<dbReference type="InterPro" id="IPR052202">
    <property type="entry name" value="Yeast_MetPath_Reg"/>
</dbReference>
<name>A0A1E4T9L8_9ASCO</name>
<evidence type="ECO:0000256" key="1">
    <source>
        <dbReference type="ARBA" id="ARBA00004123"/>
    </source>
</evidence>
<keyword evidence="6" id="KW-0804">Transcription</keyword>
<dbReference type="CDD" id="cd12148">
    <property type="entry name" value="fungal_TF_MHR"/>
    <property type="match status" value="1"/>
</dbReference>
<dbReference type="Pfam" id="PF04082">
    <property type="entry name" value="Fungal_trans"/>
    <property type="match status" value="1"/>
</dbReference>
<dbReference type="GO" id="GO:0006351">
    <property type="term" value="P:DNA-templated transcription"/>
    <property type="evidence" value="ECO:0007669"/>
    <property type="project" value="InterPro"/>
</dbReference>